<dbReference type="Proteomes" id="UP000366945">
    <property type="component" value="Unassembled WGS sequence"/>
</dbReference>
<dbReference type="InterPro" id="IPR010432">
    <property type="entry name" value="RDD"/>
</dbReference>
<evidence type="ECO:0000313" key="10">
    <source>
        <dbReference type="Proteomes" id="UP000366945"/>
    </source>
</evidence>
<keyword evidence="2" id="KW-1003">Cell membrane</keyword>
<organism evidence="9 10">
    <name type="scientific">Pandoraea pneumonica</name>
    <dbReference type="NCBI Taxonomy" id="2508299"/>
    <lineage>
        <taxon>Bacteria</taxon>
        <taxon>Pseudomonadati</taxon>
        <taxon>Pseudomonadota</taxon>
        <taxon>Betaproteobacteria</taxon>
        <taxon>Burkholderiales</taxon>
        <taxon>Burkholderiaceae</taxon>
        <taxon>Pandoraea</taxon>
    </lineage>
</organism>
<keyword evidence="3 7" id="KW-0812">Transmembrane</keyword>
<feature type="region of interest" description="Disordered" evidence="6">
    <location>
        <begin position="26"/>
        <end position="72"/>
    </location>
</feature>
<keyword evidence="10" id="KW-1185">Reference proteome</keyword>
<dbReference type="PANTHER" id="PTHR36115">
    <property type="entry name" value="PROLINE-RICH ANTIGEN HOMOLOG-RELATED"/>
    <property type="match status" value="1"/>
</dbReference>
<proteinExistence type="predicted"/>
<protein>
    <recommendedName>
        <fullName evidence="8">RDD domain-containing protein</fullName>
    </recommendedName>
</protein>
<feature type="transmembrane region" description="Helical" evidence="7">
    <location>
        <begin position="176"/>
        <end position="200"/>
    </location>
</feature>
<dbReference type="Pfam" id="PF06271">
    <property type="entry name" value="RDD"/>
    <property type="match status" value="1"/>
</dbReference>
<feature type="compositionally biased region" description="Pro residues" evidence="6">
    <location>
        <begin position="55"/>
        <end position="64"/>
    </location>
</feature>
<dbReference type="EMBL" id="CABPSK010000001">
    <property type="protein sequence ID" value="VVD72448.1"/>
    <property type="molecule type" value="Genomic_DNA"/>
</dbReference>
<keyword evidence="5 7" id="KW-0472">Membrane</keyword>
<evidence type="ECO:0000256" key="3">
    <source>
        <dbReference type="ARBA" id="ARBA00022692"/>
    </source>
</evidence>
<feature type="domain" description="RDD" evidence="8">
    <location>
        <begin position="75"/>
        <end position="211"/>
    </location>
</feature>
<comment type="subcellular location">
    <subcellularLocation>
        <location evidence="1">Cell membrane</location>
        <topology evidence="1">Multi-pass membrane protein</topology>
    </subcellularLocation>
</comment>
<dbReference type="AlphaFoldDB" id="A0A5E4SE55"/>
<evidence type="ECO:0000256" key="6">
    <source>
        <dbReference type="SAM" id="MobiDB-lite"/>
    </source>
</evidence>
<evidence type="ECO:0000259" key="8">
    <source>
        <dbReference type="Pfam" id="PF06271"/>
    </source>
</evidence>
<gene>
    <name evidence="9" type="ORF">PPN31114_00679</name>
</gene>
<reference evidence="9 10" key="1">
    <citation type="submission" date="2019-08" db="EMBL/GenBank/DDBJ databases">
        <authorList>
            <person name="Peeters C."/>
        </authorList>
    </citation>
    <scope>NUCLEOTIDE SEQUENCE [LARGE SCALE GENOMIC DNA]</scope>
    <source>
        <strain evidence="9 10">LMG 31114</strain>
    </source>
</reference>
<feature type="transmembrane region" description="Helical" evidence="7">
    <location>
        <begin position="90"/>
        <end position="109"/>
    </location>
</feature>
<accession>A0A5E4SE55</accession>
<dbReference type="GO" id="GO:0005886">
    <property type="term" value="C:plasma membrane"/>
    <property type="evidence" value="ECO:0007669"/>
    <property type="project" value="UniProtKB-SubCell"/>
</dbReference>
<evidence type="ECO:0000256" key="5">
    <source>
        <dbReference type="ARBA" id="ARBA00023136"/>
    </source>
</evidence>
<keyword evidence="4 7" id="KW-1133">Transmembrane helix</keyword>
<evidence type="ECO:0000256" key="2">
    <source>
        <dbReference type="ARBA" id="ARBA00022475"/>
    </source>
</evidence>
<dbReference type="RefSeq" id="WP_150678061.1">
    <property type="nucleotide sequence ID" value="NZ_CABPSK010000001.1"/>
</dbReference>
<dbReference type="OrthoDB" id="8960697at2"/>
<evidence type="ECO:0000256" key="4">
    <source>
        <dbReference type="ARBA" id="ARBA00022989"/>
    </source>
</evidence>
<evidence type="ECO:0000313" key="9">
    <source>
        <dbReference type="EMBL" id="VVD72448.1"/>
    </source>
</evidence>
<sequence length="414" mass="45128">MALSGWWKSLVGVRYVAPGDGAGDGRVEPVFGSGPPPLPDSVATPAFAEPRLAGGPPPLPPRPAAPEATDQTDDAGAMRRFGARFIDQSLAAWTVIAVSTFVASSLPGISPASWTVAPPFFITLLLSCALVLSALLVDGTIRAVFGNTLGKKVLKLEVVDRDGVRLSTRDYFNRNVYLWCTGFGCGAWMFNMIMPLIQLWRISHGKPATYDVKRGTRVRIYARLTTVGKILAAIPFILAGVGLLLNIGKSMRQYSSDDIGPITHSWVNPVTKHSVEMPDRWLDHTTKVAPTTDGLPPVAALEDGNGSMGVLLYRFTMPHSTTQDRARAYRDANASHVEFEDGGTFDTIGPAWERWTAHAVSRPDKVPRIVNIYHHDNDYWLLIAIDRVGASKESPVLKDLRDRVAQTILGRPQP</sequence>
<feature type="transmembrane region" description="Helical" evidence="7">
    <location>
        <begin position="220"/>
        <end position="245"/>
    </location>
</feature>
<evidence type="ECO:0000256" key="7">
    <source>
        <dbReference type="SAM" id="Phobius"/>
    </source>
</evidence>
<dbReference type="GeneID" id="300402739"/>
<feature type="transmembrane region" description="Helical" evidence="7">
    <location>
        <begin position="121"/>
        <end position="145"/>
    </location>
</feature>
<name>A0A5E4SE55_9BURK</name>
<evidence type="ECO:0000256" key="1">
    <source>
        <dbReference type="ARBA" id="ARBA00004651"/>
    </source>
</evidence>
<dbReference type="InterPro" id="IPR051791">
    <property type="entry name" value="Pra-immunoreactive"/>
</dbReference>